<keyword evidence="5" id="KW-0862">Zinc</keyword>
<evidence type="ECO:0000313" key="10">
    <source>
        <dbReference type="Proteomes" id="UP000521313"/>
    </source>
</evidence>
<dbReference type="PANTHER" id="PTHR30471:SF3">
    <property type="entry name" value="UPF0758 PROTEIN YEES-RELATED"/>
    <property type="match status" value="1"/>
</dbReference>
<evidence type="ECO:0000256" key="6">
    <source>
        <dbReference type="ARBA" id="ARBA00023049"/>
    </source>
</evidence>
<sequence>MNLRPREKAIRYGLHYLSDLEILCLLLQSGNREKSVFDLAEEVLDLSENLNRLFDLRLEELMEIKGIKQVKALQILTGIELCRRALQRKNYQASVYQPDDLVKWFQLEIGPCFQEHFVCVYLNAKGKIIHHQLLFVGTLTESCAHPREIYHDAYLYHANALIMIHNHPSGDPTPSSQDIEFTRCVQEVGKMTGIPLLDHIIVGKNAWFSFKQHQYLD</sequence>
<dbReference type="CDD" id="cd08071">
    <property type="entry name" value="MPN_DUF2466"/>
    <property type="match status" value="1"/>
</dbReference>
<dbReference type="InterPro" id="IPR025657">
    <property type="entry name" value="RadC_JAB"/>
</dbReference>
<dbReference type="InterPro" id="IPR046778">
    <property type="entry name" value="UPF0758_N"/>
</dbReference>
<dbReference type="Pfam" id="PF04002">
    <property type="entry name" value="RadC"/>
    <property type="match status" value="1"/>
</dbReference>
<keyword evidence="3" id="KW-0479">Metal-binding</keyword>
<evidence type="ECO:0000259" key="8">
    <source>
        <dbReference type="PROSITE" id="PS50249"/>
    </source>
</evidence>
<organism evidence="9 10">
    <name type="scientific">Faecalicoccus acidiformans</name>
    <dbReference type="NCBI Taxonomy" id="915173"/>
    <lineage>
        <taxon>Bacteria</taxon>
        <taxon>Bacillati</taxon>
        <taxon>Bacillota</taxon>
        <taxon>Erysipelotrichia</taxon>
        <taxon>Erysipelotrichales</taxon>
        <taxon>Erysipelotrichaceae</taxon>
        <taxon>Faecalicoccus</taxon>
    </lineage>
</organism>
<name>A0A7W8D0Q1_9FIRM</name>
<dbReference type="AlphaFoldDB" id="A0A7W8D0Q1"/>
<dbReference type="NCBIfam" id="TIGR00608">
    <property type="entry name" value="radc"/>
    <property type="match status" value="1"/>
</dbReference>
<dbReference type="InterPro" id="IPR037518">
    <property type="entry name" value="MPN"/>
</dbReference>
<dbReference type="GO" id="GO:0006508">
    <property type="term" value="P:proteolysis"/>
    <property type="evidence" value="ECO:0007669"/>
    <property type="project" value="UniProtKB-KW"/>
</dbReference>
<keyword evidence="4" id="KW-0378">Hydrolase</keyword>
<accession>A0A7W8D0Q1</accession>
<dbReference type="EMBL" id="JACHHD010000010">
    <property type="protein sequence ID" value="MBB5185100.1"/>
    <property type="molecule type" value="Genomic_DNA"/>
</dbReference>
<evidence type="ECO:0000256" key="3">
    <source>
        <dbReference type="ARBA" id="ARBA00022723"/>
    </source>
</evidence>
<feature type="domain" description="MPN" evidence="8">
    <location>
        <begin position="94"/>
        <end position="216"/>
    </location>
</feature>
<evidence type="ECO:0000256" key="2">
    <source>
        <dbReference type="ARBA" id="ARBA00022670"/>
    </source>
</evidence>
<dbReference type="NCBIfam" id="NF000642">
    <property type="entry name" value="PRK00024.1"/>
    <property type="match status" value="1"/>
</dbReference>
<keyword evidence="2" id="KW-0645">Protease</keyword>
<dbReference type="Gene3D" id="3.40.140.10">
    <property type="entry name" value="Cytidine Deaminase, domain 2"/>
    <property type="match status" value="1"/>
</dbReference>
<evidence type="ECO:0000256" key="7">
    <source>
        <dbReference type="RuleBase" id="RU003797"/>
    </source>
</evidence>
<reference evidence="9 10" key="1">
    <citation type="submission" date="2020-08" db="EMBL/GenBank/DDBJ databases">
        <title>Genomic Encyclopedia of Type Strains, Phase IV (KMG-IV): sequencing the most valuable type-strain genomes for metagenomic binning, comparative biology and taxonomic classification.</title>
        <authorList>
            <person name="Goeker M."/>
        </authorList>
    </citation>
    <scope>NUCLEOTIDE SEQUENCE [LARGE SCALE GENOMIC DNA]</scope>
    <source>
        <strain evidence="9 10">DSM 26963</strain>
    </source>
</reference>
<dbReference type="PROSITE" id="PS50249">
    <property type="entry name" value="MPN"/>
    <property type="match status" value="1"/>
</dbReference>
<comment type="similarity">
    <text evidence="1 7">Belongs to the UPF0758 family.</text>
</comment>
<dbReference type="Pfam" id="PF20582">
    <property type="entry name" value="UPF0758_N"/>
    <property type="match status" value="1"/>
</dbReference>
<dbReference type="InterPro" id="IPR020891">
    <property type="entry name" value="UPF0758_CS"/>
</dbReference>
<dbReference type="PANTHER" id="PTHR30471">
    <property type="entry name" value="DNA REPAIR PROTEIN RADC"/>
    <property type="match status" value="1"/>
</dbReference>
<dbReference type="PROSITE" id="PS01302">
    <property type="entry name" value="UPF0758"/>
    <property type="match status" value="1"/>
</dbReference>
<dbReference type="SUPFAM" id="SSF102712">
    <property type="entry name" value="JAB1/MPN domain"/>
    <property type="match status" value="1"/>
</dbReference>
<dbReference type="InterPro" id="IPR001405">
    <property type="entry name" value="UPF0758"/>
</dbReference>
<protein>
    <submittedName>
        <fullName evidence="9">DNA repair protein RadC</fullName>
    </submittedName>
</protein>
<gene>
    <name evidence="9" type="ORF">HNQ43_001149</name>
</gene>
<comment type="caution">
    <text evidence="9">The sequence shown here is derived from an EMBL/GenBank/DDBJ whole genome shotgun (WGS) entry which is preliminary data.</text>
</comment>
<dbReference type="GO" id="GO:0046872">
    <property type="term" value="F:metal ion binding"/>
    <property type="evidence" value="ECO:0007669"/>
    <property type="project" value="UniProtKB-KW"/>
</dbReference>
<keyword evidence="6" id="KW-0482">Metalloprotease</keyword>
<evidence type="ECO:0000313" key="9">
    <source>
        <dbReference type="EMBL" id="MBB5185100.1"/>
    </source>
</evidence>
<dbReference type="Proteomes" id="UP000521313">
    <property type="component" value="Unassembled WGS sequence"/>
</dbReference>
<proteinExistence type="inferred from homology"/>
<dbReference type="GO" id="GO:0008237">
    <property type="term" value="F:metallopeptidase activity"/>
    <property type="evidence" value="ECO:0007669"/>
    <property type="project" value="UniProtKB-KW"/>
</dbReference>
<evidence type="ECO:0000256" key="1">
    <source>
        <dbReference type="ARBA" id="ARBA00010243"/>
    </source>
</evidence>
<evidence type="ECO:0000256" key="4">
    <source>
        <dbReference type="ARBA" id="ARBA00022801"/>
    </source>
</evidence>
<evidence type="ECO:0000256" key="5">
    <source>
        <dbReference type="ARBA" id="ARBA00022833"/>
    </source>
</evidence>